<name>A0A3Q9BM34_9LACT</name>
<dbReference type="NCBIfam" id="NF006671">
    <property type="entry name" value="PRK09219.1"/>
    <property type="match status" value="1"/>
</dbReference>
<dbReference type="GO" id="GO:0006166">
    <property type="term" value="P:purine ribonucleoside salvage"/>
    <property type="evidence" value="ECO:0007669"/>
    <property type="project" value="UniProtKB-KW"/>
</dbReference>
<keyword evidence="2 5" id="KW-0328">Glycosyltransferase</keyword>
<dbReference type="PANTHER" id="PTHR43864:SF1">
    <property type="entry name" value="XANTHINE PHOSPHORIBOSYLTRANSFERASE"/>
    <property type="match status" value="1"/>
</dbReference>
<evidence type="ECO:0000256" key="4">
    <source>
        <dbReference type="ARBA" id="ARBA00022726"/>
    </source>
</evidence>
<comment type="catalytic activity">
    <reaction evidence="5">
        <text>XMP + diphosphate = xanthine + 5-phospho-alpha-D-ribose 1-diphosphate</text>
        <dbReference type="Rhea" id="RHEA:10800"/>
        <dbReference type="ChEBI" id="CHEBI:17712"/>
        <dbReference type="ChEBI" id="CHEBI:33019"/>
        <dbReference type="ChEBI" id="CHEBI:57464"/>
        <dbReference type="ChEBI" id="CHEBI:58017"/>
        <dbReference type="EC" id="2.4.2.22"/>
    </reaction>
</comment>
<reference evidence="9" key="1">
    <citation type="submission" date="2018-12" db="EMBL/GenBank/DDBJ databases">
        <title>Complete genome sequencing of Jeotgalibaca sp. H21T32.</title>
        <authorList>
            <person name="Bae J.-W."/>
            <person name="Lee S.-Y."/>
        </authorList>
    </citation>
    <scope>NUCLEOTIDE SEQUENCE [LARGE SCALE GENOMIC DNA]</scope>
    <source>
        <strain evidence="9">H21T32</strain>
    </source>
</reference>
<dbReference type="EMBL" id="CP034465">
    <property type="protein sequence ID" value="AZP05413.1"/>
    <property type="molecule type" value="Genomic_DNA"/>
</dbReference>
<evidence type="ECO:0000256" key="6">
    <source>
        <dbReference type="NCBIfam" id="TIGR01744"/>
    </source>
</evidence>
<dbReference type="InterPro" id="IPR050118">
    <property type="entry name" value="Pur/Pyrimidine_PRTase"/>
</dbReference>
<dbReference type="OrthoDB" id="9790678at2"/>
<comment type="function">
    <text evidence="5">Converts the preformed base xanthine, a product of nucleic acid breakdown, to xanthosine 5'-monophosphate (XMP), so it can be reused for RNA or DNA synthesis.</text>
</comment>
<dbReference type="SUPFAM" id="SSF53271">
    <property type="entry name" value="PRTase-like"/>
    <property type="match status" value="1"/>
</dbReference>
<dbReference type="GO" id="GO:0000310">
    <property type="term" value="F:xanthine phosphoribosyltransferase activity"/>
    <property type="evidence" value="ECO:0007669"/>
    <property type="project" value="UniProtKB-UniRule"/>
</dbReference>
<dbReference type="InterPro" id="IPR000836">
    <property type="entry name" value="PRTase_dom"/>
</dbReference>
<dbReference type="EC" id="2.4.2.22" evidence="5 6"/>
<evidence type="ECO:0000256" key="2">
    <source>
        <dbReference type="ARBA" id="ARBA00022676"/>
    </source>
</evidence>
<keyword evidence="9" id="KW-1185">Reference proteome</keyword>
<dbReference type="Gene3D" id="3.40.50.2020">
    <property type="match status" value="1"/>
</dbReference>
<feature type="binding site" evidence="5">
    <location>
        <position position="20"/>
    </location>
    <ligand>
        <name>xanthine</name>
        <dbReference type="ChEBI" id="CHEBI:17712"/>
    </ligand>
</feature>
<evidence type="ECO:0000256" key="3">
    <source>
        <dbReference type="ARBA" id="ARBA00022679"/>
    </source>
</evidence>
<evidence type="ECO:0000313" key="9">
    <source>
        <dbReference type="Proteomes" id="UP000273326"/>
    </source>
</evidence>
<feature type="binding site" evidence="5">
    <location>
        <position position="156"/>
    </location>
    <ligand>
        <name>xanthine</name>
        <dbReference type="ChEBI" id="CHEBI:17712"/>
    </ligand>
</feature>
<evidence type="ECO:0000313" key="8">
    <source>
        <dbReference type="EMBL" id="AZP05413.1"/>
    </source>
</evidence>
<feature type="domain" description="Phosphoribosyltransferase" evidence="7">
    <location>
        <begin position="42"/>
        <end position="157"/>
    </location>
</feature>
<dbReference type="GO" id="GO:0005737">
    <property type="term" value="C:cytoplasm"/>
    <property type="evidence" value="ECO:0007669"/>
    <property type="project" value="UniProtKB-SubCell"/>
</dbReference>
<evidence type="ECO:0000256" key="1">
    <source>
        <dbReference type="ARBA" id="ARBA00022490"/>
    </source>
</evidence>
<dbReference type="NCBIfam" id="TIGR01744">
    <property type="entry name" value="XPRTase"/>
    <property type="match status" value="1"/>
</dbReference>
<protein>
    <recommendedName>
        <fullName evidence="5 6">Xanthine phosphoribosyltransferase</fullName>
        <shortName evidence="5">XPRTase</shortName>
        <ecNumber evidence="5 6">2.4.2.22</ecNumber>
    </recommendedName>
</protein>
<sequence length="197" mass="21593">MELLENEIRKNGQVLDGGVLKVDNFLNHQIDPKLMQELGNEFARLFQNTGVTKILTVETSGIAPAVFAGLELGVPVVFGRKNKSLTLQDNMYTTNVYSYTKQVSNEISISKDYLSTDDKVLLIDDFLANGQAIAGLLSLCKSAGANVVGIGIVIEKSFQKGRRWIEETGIPIESLARIASLENNEVVFVGEDTKNVE</sequence>
<keyword evidence="4 5" id="KW-0660">Purine salvage</keyword>
<dbReference type="InterPro" id="IPR010079">
    <property type="entry name" value="Xanthine_PRibTrfase"/>
</dbReference>
<accession>A0A3Q9BM34</accession>
<dbReference type="HAMAP" id="MF_01184">
    <property type="entry name" value="XPRTase"/>
    <property type="match status" value="1"/>
</dbReference>
<gene>
    <name evidence="5" type="primary">xpt</name>
    <name evidence="8" type="ORF">EJN90_12580</name>
</gene>
<comment type="subcellular location">
    <subcellularLocation>
        <location evidence="5">Cytoplasm</location>
    </subcellularLocation>
</comment>
<keyword evidence="1 5" id="KW-0963">Cytoplasm</keyword>
<dbReference type="GO" id="GO:0032265">
    <property type="term" value="P:XMP salvage"/>
    <property type="evidence" value="ECO:0007669"/>
    <property type="project" value="UniProtKB-UniRule"/>
</dbReference>
<dbReference type="RefSeq" id="WP_126111789.1">
    <property type="nucleotide sequence ID" value="NZ_CP034465.1"/>
</dbReference>
<proteinExistence type="inferred from homology"/>
<evidence type="ECO:0000256" key="5">
    <source>
        <dbReference type="HAMAP-Rule" id="MF_01184"/>
    </source>
</evidence>
<keyword evidence="3 5" id="KW-0808">Transferase</keyword>
<dbReference type="KEGG" id="jeh:EJN90_12580"/>
<feature type="binding site" evidence="5">
    <location>
        <position position="27"/>
    </location>
    <ligand>
        <name>xanthine</name>
        <dbReference type="ChEBI" id="CHEBI:17712"/>
    </ligand>
</feature>
<organism evidence="8 9">
    <name type="scientific">Jeotgalibaca ciconiae</name>
    <dbReference type="NCBI Taxonomy" id="2496265"/>
    <lineage>
        <taxon>Bacteria</taxon>
        <taxon>Bacillati</taxon>
        <taxon>Bacillota</taxon>
        <taxon>Bacilli</taxon>
        <taxon>Lactobacillales</taxon>
        <taxon>Carnobacteriaceae</taxon>
        <taxon>Jeotgalibaca</taxon>
    </lineage>
</organism>
<comment type="subunit">
    <text evidence="5">Homodimer.</text>
</comment>
<comment type="similarity">
    <text evidence="5">Belongs to the purine/pyrimidine phosphoribosyltransferase family. Xpt subfamily.</text>
</comment>
<evidence type="ECO:0000259" key="7">
    <source>
        <dbReference type="Pfam" id="PF00156"/>
    </source>
</evidence>
<feature type="binding site" evidence="5">
    <location>
        <begin position="128"/>
        <end position="132"/>
    </location>
    <ligand>
        <name>5-phospho-alpha-D-ribose 1-diphosphate</name>
        <dbReference type="ChEBI" id="CHEBI:58017"/>
    </ligand>
</feature>
<dbReference type="PANTHER" id="PTHR43864">
    <property type="entry name" value="HYPOXANTHINE/GUANINE PHOSPHORIBOSYLTRANSFERASE"/>
    <property type="match status" value="1"/>
</dbReference>
<dbReference type="GO" id="GO:0046110">
    <property type="term" value="P:xanthine metabolic process"/>
    <property type="evidence" value="ECO:0007669"/>
    <property type="project" value="UniProtKB-UniRule"/>
</dbReference>
<dbReference type="Pfam" id="PF00156">
    <property type="entry name" value="Pribosyltran"/>
    <property type="match status" value="1"/>
</dbReference>
<comment type="pathway">
    <text evidence="5">Purine metabolism; XMP biosynthesis via salvage pathway; XMP from xanthine: step 1/1.</text>
</comment>
<dbReference type="AlphaFoldDB" id="A0A3Q9BM34"/>
<dbReference type="CDD" id="cd06223">
    <property type="entry name" value="PRTases_typeI"/>
    <property type="match status" value="1"/>
</dbReference>
<dbReference type="Proteomes" id="UP000273326">
    <property type="component" value="Chromosome"/>
</dbReference>
<dbReference type="UniPathway" id="UPA00602">
    <property type="reaction ID" value="UER00658"/>
</dbReference>
<dbReference type="InterPro" id="IPR029057">
    <property type="entry name" value="PRTase-like"/>
</dbReference>